<evidence type="ECO:0000313" key="11">
    <source>
        <dbReference type="EMBL" id="THH10089.1"/>
    </source>
</evidence>
<dbReference type="Pfam" id="PF00225">
    <property type="entry name" value="Kinesin"/>
    <property type="match status" value="1"/>
</dbReference>
<keyword evidence="5 6" id="KW-0505">Motor protein</keyword>
<evidence type="ECO:0000256" key="6">
    <source>
        <dbReference type="PROSITE-ProRule" id="PRU00283"/>
    </source>
</evidence>
<dbReference type="InterPro" id="IPR011993">
    <property type="entry name" value="PH-like_dom_sf"/>
</dbReference>
<dbReference type="GO" id="GO:0007018">
    <property type="term" value="P:microtubule-based movement"/>
    <property type="evidence" value="ECO:0007669"/>
    <property type="project" value="InterPro"/>
</dbReference>
<protein>
    <recommendedName>
        <fullName evidence="13">Kinesin motor domain-containing protein</fullName>
    </recommendedName>
</protein>
<dbReference type="InterPro" id="IPR027417">
    <property type="entry name" value="P-loop_NTPase"/>
</dbReference>
<dbReference type="PROSITE" id="PS00411">
    <property type="entry name" value="KINESIN_MOTOR_1"/>
    <property type="match status" value="1"/>
</dbReference>
<dbReference type="InterPro" id="IPR019821">
    <property type="entry name" value="Kinesin_motor_CS"/>
</dbReference>
<keyword evidence="4 7" id="KW-0175">Coiled coil</keyword>
<feature type="region of interest" description="Disordered" evidence="8">
    <location>
        <begin position="1102"/>
        <end position="1160"/>
    </location>
</feature>
<feature type="compositionally biased region" description="Low complexity" evidence="8">
    <location>
        <begin position="787"/>
        <end position="799"/>
    </location>
</feature>
<evidence type="ECO:0000259" key="9">
    <source>
        <dbReference type="PROSITE" id="PS50067"/>
    </source>
</evidence>
<feature type="compositionally biased region" description="Low complexity" evidence="8">
    <location>
        <begin position="857"/>
        <end position="868"/>
    </location>
</feature>
<feature type="binding site" evidence="6">
    <location>
        <begin position="134"/>
        <end position="141"/>
    </location>
    <ligand>
        <name>ATP</name>
        <dbReference type="ChEBI" id="CHEBI:30616"/>
    </ligand>
</feature>
<dbReference type="PRINTS" id="PR00380">
    <property type="entry name" value="KINESINHEAVY"/>
</dbReference>
<organism evidence="11 12">
    <name type="scientific">Phellinidium pouzarii</name>
    <dbReference type="NCBI Taxonomy" id="167371"/>
    <lineage>
        <taxon>Eukaryota</taxon>
        <taxon>Fungi</taxon>
        <taxon>Dikarya</taxon>
        <taxon>Basidiomycota</taxon>
        <taxon>Agaricomycotina</taxon>
        <taxon>Agaricomycetes</taxon>
        <taxon>Hymenochaetales</taxon>
        <taxon>Hymenochaetaceae</taxon>
        <taxon>Phellinidium</taxon>
    </lineage>
</organism>
<dbReference type="InterPro" id="IPR036961">
    <property type="entry name" value="Kinesin_motor_dom_sf"/>
</dbReference>
<feature type="compositionally biased region" description="Basic residues" evidence="8">
    <location>
        <begin position="708"/>
        <end position="718"/>
    </location>
</feature>
<evidence type="ECO:0000259" key="10">
    <source>
        <dbReference type="PROSITE" id="PS50196"/>
    </source>
</evidence>
<feature type="compositionally biased region" description="Basic and acidic residues" evidence="8">
    <location>
        <begin position="732"/>
        <end position="750"/>
    </location>
</feature>
<dbReference type="GO" id="GO:0005874">
    <property type="term" value="C:microtubule"/>
    <property type="evidence" value="ECO:0007669"/>
    <property type="project" value="UniProtKB-KW"/>
</dbReference>
<dbReference type="CDD" id="cd13179">
    <property type="entry name" value="RanBD_RanBP1"/>
    <property type="match status" value="1"/>
</dbReference>
<feature type="compositionally biased region" description="Polar residues" evidence="8">
    <location>
        <begin position="762"/>
        <end position="774"/>
    </location>
</feature>
<feature type="region of interest" description="Disordered" evidence="8">
    <location>
        <begin position="681"/>
        <end position="868"/>
    </location>
</feature>
<evidence type="ECO:0000256" key="4">
    <source>
        <dbReference type="ARBA" id="ARBA00023054"/>
    </source>
</evidence>
<evidence type="ECO:0000256" key="3">
    <source>
        <dbReference type="ARBA" id="ARBA00022840"/>
    </source>
</evidence>
<keyword evidence="3 6" id="KW-0067">ATP-binding</keyword>
<evidence type="ECO:0000256" key="7">
    <source>
        <dbReference type="SAM" id="Coils"/>
    </source>
</evidence>
<dbReference type="SUPFAM" id="SSF52540">
    <property type="entry name" value="P-loop containing nucleoside triphosphate hydrolases"/>
    <property type="match status" value="1"/>
</dbReference>
<dbReference type="Proteomes" id="UP000308199">
    <property type="component" value="Unassembled WGS sequence"/>
</dbReference>
<accession>A0A4S4LEC4</accession>
<comment type="caution">
    <text evidence="11">The sequence shown here is derived from an EMBL/GenBank/DDBJ whole genome shotgun (WGS) entry which is preliminary data.</text>
</comment>
<dbReference type="Pfam" id="PF00638">
    <property type="entry name" value="Ran_BP1"/>
    <property type="match status" value="1"/>
</dbReference>
<evidence type="ECO:0008006" key="13">
    <source>
        <dbReference type="Google" id="ProtNLM"/>
    </source>
</evidence>
<dbReference type="EMBL" id="SGPK01000045">
    <property type="protein sequence ID" value="THH10089.1"/>
    <property type="molecule type" value="Genomic_DNA"/>
</dbReference>
<feature type="compositionally biased region" description="Low complexity" evidence="8">
    <location>
        <begin position="696"/>
        <end position="705"/>
    </location>
</feature>
<dbReference type="PANTHER" id="PTHR47968:SF13">
    <property type="entry name" value="KINESIN-LIKE PROTEIN KIF19 ISOFORM X1"/>
    <property type="match status" value="1"/>
</dbReference>
<dbReference type="PROSITE" id="PS50067">
    <property type="entry name" value="KINESIN_MOTOR_2"/>
    <property type="match status" value="1"/>
</dbReference>
<dbReference type="SMART" id="SM00160">
    <property type="entry name" value="RanBD"/>
    <property type="match status" value="1"/>
</dbReference>
<evidence type="ECO:0000256" key="5">
    <source>
        <dbReference type="ARBA" id="ARBA00023175"/>
    </source>
</evidence>
<gene>
    <name evidence="11" type="ORF">EW145_g1567</name>
</gene>
<dbReference type="InterPro" id="IPR045256">
    <property type="entry name" value="RanBP1_RanBD"/>
</dbReference>
<evidence type="ECO:0000256" key="8">
    <source>
        <dbReference type="SAM" id="MobiDB-lite"/>
    </source>
</evidence>
<keyword evidence="1" id="KW-0493">Microtubule</keyword>
<feature type="compositionally biased region" description="Basic and acidic residues" evidence="8">
    <location>
        <begin position="1114"/>
        <end position="1160"/>
    </location>
</feature>
<dbReference type="Gene3D" id="2.30.29.30">
    <property type="entry name" value="Pleckstrin-homology domain (PH domain)/Phosphotyrosine-binding domain (PTB)"/>
    <property type="match status" value="1"/>
</dbReference>
<dbReference type="PROSITE" id="PS50196">
    <property type="entry name" value="RANBD1"/>
    <property type="match status" value="1"/>
</dbReference>
<dbReference type="GO" id="GO:0006913">
    <property type="term" value="P:nucleocytoplasmic transport"/>
    <property type="evidence" value="ECO:0007669"/>
    <property type="project" value="InterPro"/>
</dbReference>
<evidence type="ECO:0000313" key="12">
    <source>
        <dbReference type="Proteomes" id="UP000308199"/>
    </source>
</evidence>
<keyword evidence="12" id="KW-1185">Reference proteome</keyword>
<dbReference type="SUPFAM" id="SSF50729">
    <property type="entry name" value="PH domain-like"/>
    <property type="match status" value="1"/>
</dbReference>
<evidence type="ECO:0000256" key="2">
    <source>
        <dbReference type="ARBA" id="ARBA00022741"/>
    </source>
</evidence>
<comment type="similarity">
    <text evidence="6">Belongs to the TRAFAC class myosin-kinesin ATPase superfamily. Kinesin family.</text>
</comment>
<dbReference type="Gene3D" id="3.40.850.10">
    <property type="entry name" value="Kinesin motor domain"/>
    <property type="match status" value="1"/>
</dbReference>
<sequence length="1160" mass="128194">MVSAGSIAVAVRVRPPSAWEAARLPEPYYDTGLRAEGALSTPGNAVVNSSCLREVVKIIDDRILMFDPEEKDRARAFAERGFIPPGTKRYKDKRFMFDHVFDTDSRQTDIYEATARPLLDGLINGYNATVFAYGATGCGKTHTISGTDADPGIIYLTMSDLFRKIEEKKSDYNIDIYVTFLEIYNEEIRDLLAEPGIPTPRGGLQIREDKSVKVVGLVELNPSSADQIKEIVLLGNTRRTQSPTHANETSSRSHAVLQVHVSQSPRTASTTEQRTLATLSIIDLAGSERAAATTNMGQRMVEGANINKSLLALGNCINALCESAGATRHVPYRNSKLTRLLKFSLGGNCKTVMIVCVAPTSNHFDDTHNTLLYADRASKIKTKVVTRNVVNVDRHVGQYVEAINRLNIEVAELKVKLAGKLDSNAEITRRKKEEVKAEVERIKDDMQRKADKSQNSIVTGAVCESKLVTARTRLQAYKMRLAHLKTHSATNPSPDLHAEQTMLMSLISPEETLLSPTSELQSQFLRSRNADSMFDAMLRAVTERRSDRLDDLSVENVRLEAQYRKSQMEGLKAAAQRDTLQEALSSQSEIMVKLVGILAGCTVMVEDGSKSLQEASQADSEGFTEKVRRILASLHHLTDSNSSVFSTLVGKSTDQSFGGGSSLVSFSRHTPTITPSLRLNSQALPQSKTRPTHRVSLSSSSIMSSPGRRQHRTPRKSLRSSLAPNGLHARRIMQDKPAERKKGVQWKDEVGQGSLDDGGLAPTTTDVRPSSPRASESEWEDERTDDSASFSFSALSSRDSLPKKLGPRRPSRLDPSFLKSRGGPSTLGSLAEDDESKACEPVRRSSLFTDQVNRLPTSLDSTNTGSSSSGALYSLKARHDGSPAWLNILKAPGSANKRRRSNIGPLRSEKVRRRSSLLLPPPAMADRDRGIENASISTKTGPRRIPITEEETDVNFEPVIHLTQQVETKTMEEDEDVLFKLRAKLFRFDNGEGAWKERGTGDVRLLKHKDTKKVRLVMRRDKTFKVCANHMISSEMRLQPNIGSDRSWVWKVHADYADGVVSSETLAIRFANAENANNFKEAFEDAQRNNVTLTTLEPTIEGTAPAAEAEPENPAEKSKPEAAADVAEERKEENEEKAEEKVEETKAEDEKKAEEKEDSA</sequence>
<dbReference type="GO" id="GO:0005524">
    <property type="term" value="F:ATP binding"/>
    <property type="evidence" value="ECO:0007669"/>
    <property type="project" value="UniProtKB-UniRule"/>
</dbReference>
<dbReference type="AlphaFoldDB" id="A0A4S4LEC4"/>
<name>A0A4S4LEC4_9AGAM</name>
<dbReference type="CDD" id="cd01370">
    <property type="entry name" value="KISc_KIP3_like"/>
    <property type="match status" value="1"/>
</dbReference>
<dbReference type="SMART" id="SM00129">
    <property type="entry name" value="KISc"/>
    <property type="match status" value="1"/>
</dbReference>
<feature type="compositionally biased region" description="Polar residues" evidence="8">
    <location>
        <begin position="846"/>
        <end position="856"/>
    </location>
</feature>
<dbReference type="GO" id="GO:0003777">
    <property type="term" value="F:microtubule motor activity"/>
    <property type="evidence" value="ECO:0007669"/>
    <property type="project" value="InterPro"/>
</dbReference>
<feature type="coiled-coil region" evidence="7">
    <location>
        <begin position="425"/>
        <end position="456"/>
    </location>
</feature>
<reference evidence="11 12" key="1">
    <citation type="submission" date="2019-02" db="EMBL/GenBank/DDBJ databases">
        <title>Genome sequencing of the rare red list fungi Phellinidium pouzarii.</title>
        <authorList>
            <person name="Buettner E."/>
            <person name="Kellner H."/>
        </authorList>
    </citation>
    <scope>NUCLEOTIDE SEQUENCE [LARGE SCALE GENOMIC DNA]</scope>
    <source>
        <strain evidence="11 12">DSM 108285</strain>
    </source>
</reference>
<dbReference type="InterPro" id="IPR001752">
    <property type="entry name" value="Kinesin_motor_dom"/>
</dbReference>
<dbReference type="InterPro" id="IPR000156">
    <property type="entry name" value="Ran_bind_dom"/>
</dbReference>
<feature type="domain" description="RanBD1" evidence="10">
    <location>
        <begin position="955"/>
        <end position="1092"/>
    </location>
</feature>
<dbReference type="PANTHER" id="PTHR47968">
    <property type="entry name" value="CENTROMERE PROTEIN E"/>
    <property type="match status" value="1"/>
</dbReference>
<dbReference type="OrthoDB" id="3176171at2759"/>
<evidence type="ECO:0000256" key="1">
    <source>
        <dbReference type="ARBA" id="ARBA00022701"/>
    </source>
</evidence>
<keyword evidence="2 6" id="KW-0547">Nucleotide-binding</keyword>
<feature type="domain" description="Kinesin motor" evidence="9">
    <location>
        <begin position="6"/>
        <end position="380"/>
    </location>
</feature>
<dbReference type="GO" id="GO:0008017">
    <property type="term" value="F:microtubule binding"/>
    <property type="evidence" value="ECO:0007669"/>
    <property type="project" value="InterPro"/>
</dbReference>
<dbReference type="FunFam" id="2.30.29.30:FF:000312">
    <property type="entry name" value="Ran binding protein 1"/>
    <property type="match status" value="1"/>
</dbReference>
<dbReference type="InterPro" id="IPR027640">
    <property type="entry name" value="Kinesin-like_fam"/>
</dbReference>
<proteinExistence type="inferred from homology"/>